<keyword evidence="1" id="KW-1133">Transmembrane helix</keyword>
<dbReference type="Gene3D" id="3.90.70.10">
    <property type="entry name" value="Cysteine proteinases"/>
    <property type="match status" value="1"/>
</dbReference>
<evidence type="ECO:0008006" key="4">
    <source>
        <dbReference type="Google" id="ProtNLM"/>
    </source>
</evidence>
<dbReference type="OrthoDB" id="1761263at2"/>
<name>A0A1I5V370_9FIRM</name>
<dbReference type="EMBL" id="FOXO01000015">
    <property type="protein sequence ID" value="SFQ01963.1"/>
    <property type="molecule type" value="Genomic_DNA"/>
</dbReference>
<dbReference type="Proteomes" id="UP000182624">
    <property type="component" value="Unassembled WGS sequence"/>
</dbReference>
<dbReference type="RefSeq" id="WP_083413495.1">
    <property type="nucleotide sequence ID" value="NZ_FOXO01000015.1"/>
</dbReference>
<feature type="transmembrane region" description="Helical" evidence="1">
    <location>
        <begin position="9"/>
        <end position="28"/>
    </location>
</feature>
<proteinExistence type="predicted"/>
<keyword evidence="1" id="KW-0472">Membrane</keyword>
<keyword evidence="1" id="KW-0812">Transmembrane</keyword>
<reference evidence="3" key="1">
    <citation type="submission" date="2016-10" db="EMBL/GenBank/DDBJ databases">
        <authorList>
            <person name="Varghese N."/>
            <person name="Submissions S."/>
        </authorList>
    </citation>
    <scope>NUCLEOTIDE SEQUENCE [LARGE SCALE GENOMIC DNA]</scope>
    <source>
        <strain evidence="3">P18</strain>
    </source>
</reference>
<evidence type="ECO:0000313" key="2">
    <source>
        <dbReference type="EMBL" id="SFQ01963.1"/>
    </source>
</evidence>
<organism evidence="2 3">
    <name type="scientific">Butyrivibrio proteoclasticus</name>
    <dbReference type="NCBI Taxonomy" id="43305"/>
    <lineage>
        <taxon>Bacteria</taxon>
        <taxon>Bacillati</taxon>
        <taxon>Bacillota</taxon>
        <taxon>Clostridia</taxon>
        <taxon>Lachnospirales</taxon>
        <taxon>Lachnospiraceae</taxon>
        <taxon>Butyrivibrio</taxon>
    </lineage>
</organism>
<dbReference type="AlphaFoldDB" id="A0A1I5V370"/>
<accession>A0A1I5V370</accession>
<protein>
    <recommendedName>
        <fullName evidence="4">Peptidase C39 family</fullName>
    </recommendedName>
</protein>
<evidence type="ECO:0000256" key="1">
    <source>
        <dbReference type="SAM" id="Phobius"/>
    </source>
</evidence>
<sequence length="853" mass="96021">MRDNLIKITIIKTIYAIAIFVIAVFALSKLSNGDNADMTARMQPATLPVVTLVTDEGDVNPLHGYLSDIDVNYMRGTVFPVGGDRSFSFKINTFGSNVWNIGFELRSIDGNRLIENTPITDYAEDNDYITGNIQLKDLITADTEYMLVFVMETDNGTVRYYTRVVWEESGSKYNLDECLSFVLGFSEATFSKTEAKEYSKYLESNSEGDNTSFNKVNIHSSFSQVTWGELNITKHTTPEVYITDIHSQTACIELQYRVALKDGNYTRAYNVVEDYRVRYTTDRLYLLNFERTMNFIFDYNSYSVGKNSISLGIEDSDIEFRESASGTAFAFVSENRLYAFNNSENRLAYIFGFYDGDNDDIRTRWNKNLIKILNVDEAGNVKFAVAGYMNRGIHEGEVGIAVYDYNSSLNAVEEQIFVKSTSSPEILMSYFDRLAYSSNNEMFYCMLDQNVYEIDLIGKSGKSVVDDIGTGQYKISESQNVIAWQKDDLKSLQLMNLNTRATSEITADEGDFIILLGFMGEDLVYGLVHEQDVMNDQMGNPIYAMYCLKIEDSDGNLLEKYSPEGIYITGVTVNGNQLKITRVVKNEDGSGYVSTYDDQIMNTLEVESGNNTVDVASVDVFEKIVQITTKSEIKSKQLRVLTPNQTLFEGDRDVEIKIERDIDKNPLYYVYGLNGDVRIYASPAKAVLDANDAPGVVTSDNNEYIWIKGNLLRSNQIMAITRMAESYENMTSQNPVAVCLDLVLQFRGTNRDVEGLLANGMGVEQILENSLTDARVLDLDGCPLSSMLYYVNQDIPVICLLNNGDAMLVIGFNELNTVLMDPMNGAVYKYGMNDSAELFENDGNHFITYITEG</sequence>
<keyword evidence="3" id="KW-1185">Reference proteome</keyword>
<gene>
    <name evidence="2" type="ORF">SAMN04487928_11572</name>
</gene>
<evidence type="ECO:0000313" key="3">
    <source>
        <dbReference type="Proteomes" id="UP000182624"/>
    </source>
</evidence>